<dbReference type="InterPro" id="IPR003462">
    <property type="entry name" value="ODC_Mu_crystall"/>
</dbReference>
<dbReference type="GO" id="GO:0005737">
    <property type="term" value="C:cytoplasm"/>
    <property type="evidence" value="ECO:0007669"/>
    <property type="project" value="TreeGrafter"/>
</dbReference>
<evidence type="ECO:0000313" key="2">
    <source>
        <dbReference type="Proteomes" id="UP000649739"/>
    </source>
</evidence>
<evidence type="ECO:0008006" key="3">
    <source>
        <dbReference type="Google" id="ProtNLM"/>
    </source>
</evidence>
<dbReference type="PANTHER" id="PTHR13812">
    <property type="entry name" value="KETIMINE REDUCTASE MU-CRYSTALLIN"/>
    <property type="match status" value="1"/>
</dbReference>
<organism evidence="1 2">
    <name type="scientific">Pilimelia anulata</name>
    <dbReference type="NCBI Taxonomy" id="53371"/>
    <lineage>
        <taxon>Bacteria</taxon>
        <taxon>Bacillati</taxon>
        <taxon>Actinomycetota</taxon>
        <taxon>Actinomycetes</taxon>
        <taxon>Micromonosporales</taxon>
        <taxon>Micromonosporaceae</taxon>
        <taxon>Pilimelia</taxon>
    </lineage>
</organism>
<dbReference type="Proteomes" id="UP000649739">
    <property type="component" value="Unassembled WGS sequence"/>
</dbReference>
<protein>
    <recommendedName>
        <fullName evidence="3">Ornithine cyclodeaminase</fullName>
    </recommendedName>
</protein>
<proteinExistence type="predicted"/>
<dbReference type="PANTHER" id="PTHR13812:SF19">
    <property type="entry name" value="KETIMINE REDUCTASE MU-CRYSTALLIN"/>
    <property type="match status" value="1"/>
</dbReference>
<dbReference type="InterPro" id="IPR023401">
    <property type="entry name" value="ODC_N"/>
</dbReference>
<dbReference type="Pfam" id="PF02423">
    <property type="entry name" value="OCD_Mu_crystall"/>
    <property type="match status" value="1"/>
</dbReference>
<accession>A0A8J3B961</accession>
<dbReference type="Gene3D" id="3.30.1780.10">
    <property type="entry name" value="ornithine cyclodeaminase, domain 1"/>
    <property type="match status" value="1"/>
</dbReference>
<reference evidence="1" key="2">
    <citation type="submission" date="2020-09" db="EMBL/GenBank/DDBJ databases">
        <authorList>
            <person name="Sun Q."/>
            <person name="Ohkuma M."/>
        </authorList>
    </citation>
    <scope>NUCLEOTIDE SEQUENCE</scope>
    <source>
        <strain evidence="1">JCM 3090</strain>
    </source>
</reference>
<dbReference type="InterPro" id="IPR036291">
    <property type="entry name" value="NAD(P)-bd_dom_sf"/>
</dbReference>
<comment type="caution">
    <text evidence="1">The sequence shown here is derived from an EMBL/GenBank/DDBJ whole genome shotgun (WGS) entry which is preliminary data.</text>
</comment>
<dbReference type="AlphaFoldDB" id="A0A8J3B961"/>
<keyword evidence="2" id="KW-1185">Reference proteome</keyword>
<dbReference type="Gene3D" id="3.40.50.720">
    <property type="entry name" value="NAD(P)-binding Rossmann-like Domain"/>
    <property type="match status" value="1"/>
</dbReference>
<dbReference type="EMBL" id="BMQB01000009">
    <property type="protein sequence ID" value="GGK04686.1"/>
    <property type="molecule type" value="Genomic_DNA"/>
</dbReference>
<evidence type="ECO:0000313" key="1">
    <source>
        <dbReference type="EMBL" id="GGK04686.1"/>
    </source>
</evidence>
<dbReference type="SUPFAM" id="SSF51735">
    <property type="entry name" value="NAD(P)-binding Rossmann-fold domains"/>
    <property type="match status" value="1"/>
</dbReference>
<name>A0A8J3B961_9ACTN</name>
<reference evidence="1" key="1">
    <citation type="journal article" date="2014" name="Int. J. Syst. Evol. Microbiol.">
        <title>Complete genome sequence of Corynebacterium casei LMG S-19264T (=DSM 44701T), isolated from a smear-ripened cheese.</title>
        <authorList>
            <consortium name="US DOE Joint Genome Institute (JGI-PGF)"/>
            <person name="Walter F."/>
            <person name="Albersmeier A."/>
            <person name="Kalinowski J."/>
            <person name="Ruckert C."/>
        </authorList>
    </citation>
    <scope>NUCLEOTIDE SEQUENCE</scope>
    <source>
        <strain evidence="1">JCM 3090</strain>
    </source>
</reference>
<sequence>MVLPRYAPPGELWLLPQSHLAGLDLDYPQVIKVVAGAYRALREAGSDNPVKTIVEPPDHHSLSYSMVARDAGSDTVCFKAVYEFDPQRSRDSYRFHSFVFLCDDSTGAPIALMDVVELGPLRSSATTALFARAACPDARTALVVGTGVQGRMALPMLLAALPDLDRLMVFGTYADGLRAVRDSVAGIDVEIVEDVRAAAGAADIVIGAAGLSVKEEVRRASMKPGAVAVLLGYGVHADVCHGADYRIATDTAQMYATGDDLRAADGSRPVVDAELPDILLGRAPARRDERDVVFAYNSGMAVTDAALGRYVADLALAEGRGHRVAFW</sequence>
<gene>
    <name evidence="1" type="ORF">GCM10010123_38310</name>
</gene>
<dbReference type="RefSeq" id="WP_229784255.1">
    <property type="nucleotide sequence ID" value="NZ_BMQB01000009.1"/>
</dbReference>